<dbReference type="Pfam" id="PF02661">
    <property type="entry name" value="Fic"/>
    <property type="match status" value="1"/>
</dbReference>
<dbReference type="InterPro" id="IPR003812">
    <property type="entry name" value="Fido"/>
</dbReference>
<evidence type="ECO:0000259" key="3">
    <source>
        <dbReference type="PROSITE" id="PS51459"/>
    </source>
</evidence>
<keyword evidence="2" id="KW-0547">Nucleotide-binding</keyword>
<dbReference type="EMBL" id="BKCJ011062569">
    <property type="protein sequence ID" value="GFC77771.1"/>
    <property type="molecule type" value="Genomic_DNA"/>
</dbReference>
<feature type="active site" evidence="1">
    <location>
        <position position="11"/>
    </location>
</feature>
<sequence>MFMMFLISEVHPFDDGNGRLARLMMNAELVSTGQCRIIITTHARESYLDALRRLSRQSEPSLYIRMLSGAQQFVADLRPDSYELVKAQLEVQEAFTEVSSQLRW</sequence>
<proteinExistence type="predicted"/>
<gene>
    <name evidence="4" type="ORF">Tci_849741</name>
</gene>
<accession>A0A699R497</accession>
<comment type="caution">
    <text evidence="4">The sequence shown here is derived from an EMBL/GenBank/DDBJ whole genome shotgun (WGS) entry which is preliminary data.</text>
</comment>
<dbReference type="GO" id="GO:0005524">
    <property type="term" value="F:ATP binding"/>
    <property type="evidence" value="ECO:0007669"/>
    <property type="project" value="UniProtKB-KW"/>
</dbReference>
<dbReference type="InterPro" id="IPR040198">
    <property type="entry name" value="Fido_containing"/>
</dbReference>
<dbReference type="PANTHER" id="PTHR13504:SF38">
    <property type="entry name" value="FIDO DOMAIN-CONTAINING PROTEIN"/>
    <property type="match status" value="1"/>
</dbReference>
<dbReference type="Gene3D" id="1.10.3290.10">
    <property type="entry name" value="Fido-like domain"/>
    <property type="match status" value="1"/>
</dbReference>
<feature type="binding site" evidence="2">
    <location>
        <begin position="15"/>
        <end position="22"/>
    </location>
    <ligand>
        <name>ATP</name>
        <dbReference type="ChEBI" id="CHEBI:30616"/>
    </ligand>
</feature>
<dbReference type="PROSITE" id="PS51459">
    <property type="entry name" value="FIDO"/>
    <property type="match status" value="1"/>
</dbReference>
<evidence type="ECO:0000313" key="4">
    <source>
        <dbReference type="EMBL" id="GFC77771.1"/>
    </source>
</evidence>
<evidence type="ECO:0000256" key="2">
    <source>
        <dbReference type="PIRSR" id="PIRSR640198-2"/>
    </source>
</evidence>
<evidence type="ECO:0000256" key="1">
    <source>
        <dbReference type="PIRSR" id="PIRSR640198-1"/>
    </source>
</evidence>
<keyword evidence="2" id="KW-0067">ATP-binding</keyword>
<organism evidence="4">
    <name type="scientific">Tanacetum cinerariifolium</name>
    <name type="common">Dalmatian daisy</name>
    <name type="synonym">Chrysanthemum cinerariifolium</name>
    <dbReference type="NCBI Taxonomy" id="118510"/>
    <lineage>
        <taxon>Eukaryota</taxon>
        <taxon>Viridiplantae</taxon>
        <taxon>Streptophyta</taxon>
        <taxon>Embryophyta</taxon>
        <taxon>Tracheophyta</taxon>
        <taxon>Spermatophyta</taxon>
        <taxon>Magnoliopsida</taxon>
        <taxon>eudicotyledons</taxon>
        <taxon>Gunneridae</taxon>
        <taxon>Pentapetalae</taxon>
        <taxon>asterids</taxon>
        <taxon>campanulids</taxon>
        <taxon>Asterales</taxon>
        <taxon>Asteraceae</taxon>
        <taxon>Asteroideae</taxon>
        <taxon>Anthemideae</taxon>
        <taxon>Anthemidinae</taxon>
        <taxon>Tanacetum</taxon>
    </lineage>
</organism>
<dbReference type="SUPFAM" id="SSF140931">
    <property type="entry name" value="Fic-like"/>
    <property type="match status" value="1"/>
</dbReference>
<feature type="domain" description="Fido" evidence="3">
    <location>
        <begin position="1"/>
        <end position="76"/>
    </location>
</feature>
<dbReference type="PANTHER" id="PTHR13504">
    <property type="entry name" value="FIDO DOMAIN-CONTAINING PROTEIN DDB_G0283145"/>
    <property type="match status" value="1"/>
</dbReference>
<dbReference type="InterPro" id="IPR036597">
    <property type="entry name" value="Fido-like_dom_sf"/>
</dbReference>
<dbReference type="AlphaFoldDB" id="A0A699R497"/>
<reference evidence="4" key="1">
    <citation type="journal article" date="2019" name="Sci. Rep.">
        <title>Draft genome of Tanacetum cinerariifolium, the natural source of mosquito coil.</title>
        <authorList>
            <person name="Yamashiro T."/>
            <person name="Shiraishi A."/>
            <person name="Satake H."/>
            <person name="Nakayama K."/>
        </authorList>
    </citation>
    <scope>NUCLEOTIDE SEQUENCE</scope>
</reference>
<protein>
    <recommendedName>
        <fullName evidence="3">Fido domain-containing protein</fullName>
    </recommendedName>
</protein>
<name>A0A699R497_TANCI</name>